<keyword evidence="1" id="KW-0472">Membrane</keyword>
<keyword evidence="1" id="KW-1133">Transmembrane helix</keyword>
<name>A0A481W4E4_9CAUD</name>
<evidence type="ECO:0000256" key="1">
    <source>
        <dbReference type="SAM" id="Phobius"/>
    </source>
</evidence>
<gene>
    <name evidence="2" type="ORF">PSA21_142</name>
</gene>
<keyword evidence="1" id="KW-0812">Transmembrane</keyword>
<organism evidence="2 3">
    <name type="scientific">Pseudomonas phage Psa21</name>
    <dbReference type="NCBI Taxonomy" id="2530023"/>
    <lineage>
        <taxon>Viruses</taxon>
        <taxon>Duplodnaviria</taxon>
        <taxon>Heunggongvirae</taxon>
        <taxon>Uroviricota</taxon>
        <taxon>Caudoviricetes</taxon>
        <taxon>Chimalliviridae</taxon>
        <taxon>Tepukevirus</taxon>
        <taxon>Tepukevirus Psa21</taxon>
    </lineage>
</organism>
<evidence type="ECO:0000313" key="2">
    <source>
        <dbReference type="EMBL" id="QBJ02669.1"/>
    </source>
</evidence>
<feature type="transmembrane region" description="Helical" evidence="1">
    <location>
        <begin position="7"/>
        <end position="28"/>
    </location>
</feature>
<sequence>MISINVVTAWGIGSLLWLIVLVGAAANIWKFEERLKELNVFKDKQLQYFWSCVKFFLFSFAFAGALLCSALMVHADFARLGL</sequence>
<feature type="transmembrane region" description="Helical" evidence="1">
    <location>
        <begin position="48"/>
        <end position="73"/>
    </location>
</feature>
<evidence type="ECO:0000313" key="3">
    <source>
        <dbReference type="Proteomes" id="UP000294134"/>
    </source>
</evidence>
<protein>
    <recommendedName>
        <fullName evidence="4">Transmembrane protein</fullName>
    </recommendedName>
</protein>
<proteinExistence type="predicted"/>
<keyword evidence="3" id="KW-1185">Reference proteome</keyword>
<dbReference type="Proteomes" id="UP000294134">
    <property type="component" value="Segment"/>
</dbReference>
<accession>A0A481W4E4</accession>
<reference evidence="2 3" key="1">
    <citation type="submission" date="2019-02" db="EMBL/GenBank/DDBJ databases">
        <authorList>
            <person name="Frampton R.A."/>
            <person name="Wojtus J.K."/>
            <person name="Fineran P.C."/>
            <person name="Hendrickson H.L."/>
        </authorList>
    </citation>
    <scope>NUCLEOTIDE SEQUENCE [LARGE SCALE GENOMIC DNA]</scope>
</reference>
<evidence type="ECO:0008006" key="4">
    <source>
        <dbReference type="Google" id="ProtNLM"/>
    </source>
</evidence>
<dbReference type="EMBL" id="MK552327">
    <property type="protein sequence ID" value="QBJ02669.1"/>
    <property type="molecule type" value="Genomic_DNA"/>
</dbReference>